<dbReference type="InterPro" id="IPR050390">
    <property type="entry name" value="C5-Methyltransferase"/>
</dbReference>
<gene>
    <name evidence="3" type="ORF">URODEC1_LOCUS53427</name>
</gene>
<evidence type="ECO:0000256" key="1">
    <source>
        <dbReference type="SAM" id="MobiDB-lite"/>
    </source>
</evidence>
<dbReference type="PANTHER" id="PTHR23068:SF25">
    <property type="entry name" value="DNA (CYTOSINE-5)-METHYLTRANSFERASE DRM2"/>
    <property type="match status" value="1"/>
</dbReference>
<protein>
    <recommendedName>
        <fullName evidence="2">UBA domain-containing protein</fullName>
    </recommendedName>
</protein>
<reference evidence="4" key="1">
    <citation type="submission" date="2024-06" db="EMBL/GenBank/DDBJ databases">
        <authorList>
            <person name="Ryan C."/>
        </authorList>
    </citation>
    <scope>NUCLEOTIDE SEQUENCE [LARGE SCALE GENOMIC DNA]</scope>
</reference>
<feature type="domain" description="UBA" evidence="2">
    <location>
        <begin position="184"/>
        <end position="237"/>
    </location>
</feature>
<proteinExistence type="predicted"/>
<feature type="compositionally biased region" description="Acidic residues" evidence="1">
    <location>
        <begin position="1"/>
        <end position="16"/>
    </location>
</feature>
<dbReference type="InterPro" id="IPR009060">
    <property type="entry name" value="UBA-like_sf"/>
</dbReference>
<evidence type="ECO:0000259" key="2">
    <source>
        <dbReference type="PROSITE" id="PS50030"/>
    </source>
</evidence>
<dbReference type="AlphaFoldDB" id="A0ABC9AC41"/>
<feature type="compositionally biased region" description="Polar residues" evidence="1">
    <location>
        <begin position="27"/>
        <end position="47"/>
    </location>
</feature>
<reference evidence="3 4" key="2">
    <citation type="submission" date="2024-10" db="EMBL/GenBank/DDBJ databases">
        <authorList>
            <person name="Ryan C."/>
        </authorList>
    </citation>
    <scope>NUCLEOTIDE SEQUENCE [LARGE SCALE GENOMIC DNA]</scope>
</reference>
<dbReference type="PROSITE" id="PS50030">
    <property type="entry name" value="UBA"/>
    <property type="match status" value="1"/>
</dbReference>
<name>A0ABC9AC41_9POAL</name>
<dbReference type="PANTHER" id="PTHR23068">
    <property type="entry name" value="DNA CYTOSINE-5- -METHYLTRANSFERASE 3-RELATED"/>
    <property type="match status" value="1"/>
</dbReference>
<accession>A0ABC9AC41</accession>
<dbReference type="EMBL" id="OZ075130">
    <property type="protein sequence ID" value="CAL4975991.1"/>
    <property type="molecule type" value="Genomic_DNA"/>
</dbReference>
<dbReference type="InterPro" id="IPR015940">
    <property type="entry name" value="UBA"/>
</dbReference>
<dbReference type="Proteomes" id="UP001497457">
    <property type="component" value="Chromosome 20rd"/>
</dbReference>
<evidence type="ECO:0000313" key="3">
    <source>
        <dbReference type="EMBL" id="CAL4975991.1"/>
    </source>
</evidence>
<sequence length="251" mass="27524">MDLISDSDGDEFEWDSDGDREAGSLNAAGSSAQASRCLNASGPSSTLVRLDSDGKKDSAAGPSTYMLDYFGGMGFSKELALKAMEEAGDGGEDAILDLLLNYKTFPNVRSFTHLSLKLLFFSTKSICIYMLCCEMQEIGCNLLVNDHCSGYVPHTADGDDDILENWEDDDAGDNRNKDLNSDDSVDEEAIEFMQGMSQRDKKIKSIVTMGFSEGEARMAITRCGHDADISVNQRLLELVTTRVMQTMRIQV</sequence>
<keyword evidence="4" id="KW-1185">Reference proteome</keyword>
<organism evidence="3 4">
    <name type="scientific">Urochloa decumbens</name>
    <dbReference type="NCBI Taxonomy" id="240449"/>
    <lineage>
        <taxon>Eukaryota</taxon>
        <taxon>Viridiplantae</taxon>
        <taxon>Streptophyta</taxon>
        <taxon>Embryophyta</taxon>
        <taxon>Tracheophyta</taxon>
        <taxon>Spermatophyta</taxon>
        <taxon>Magnoliopsida</taxon>
        <taxon>Liliopsida</taxon>
        <taxon>Poales</taxon>
        <taxon>Poaceae</taxon>
        <taxon>PACMAD clade</taxon>
        <taxon>Panicoideae</taxon>
        <taxon>Panicodae</taxon>
        <taxon>Paniceae</taxon>
        <taxon>Melinidinae</taxon>
        <taxon>Urochloa</taxon>
    </lineage>
</organism>
<feature type="region of interest" description="Disordered" evidence="1">
    <location>
        <begin position="1"/>
        <end position="58"/>
    </location>
</feature>
<evidence type="ECO:0000313" key="4">
    <source>
        <dbReference type="Proteomes" id="UP001497457"/>
    </source>
</evidence>
<dbReference type="SUPFAM" id="SSF46934">
    <property type="entry name" value="UBA-like"/>
    <property type="match status" value="1"/>
</dbReference>